<evidence type="ECO:0000313" key="1">
    <source>
        <dbReference type="EMBL" id="KAA6338090.1"/>
    </source>
</evidence>
<dbReference type="SUPFAM" id="SSF55961">
    <property type="entry name" value="Bet v1-like"/>
    <property type="match status" value="1"/>
</dbReference>
<name>A0A5J4RYD4_9ZZZZ</name>
<reference evidence="1" key="1">
    <citation type="submission" date="2019-03" db="EMBL/GenBank/DDBJ databases">
        <title>Single cell metagenomics reveals metabolic interactions within the superorganism composed of flagellate Streblomastix strix and complex community of Bacteroidetes bacteria on its surface.</title>
        <authorList>
            <person name="Treitli S.C."/>
            <person name="Kolisko M."/>
            <person name="Husnik F."/>
            <person name="Keeling P."/>
            <person name="Hampl V."/>
        </authorList>
    </citation>
    <scope>NUCLEOTIDE SEQUENCE</scope>
    <source>
        <strain evidence="1">STM</strain>
    </source>
</reference>
<dbReference type="AlphaFoldDB" id="A0A5J4RYD4"/>
<dbReference type="EMBL" id="SNRY01000644">
    <property type="protein sequence ID" value="KAA6338090.1"/>
    <property type="molecule type" value="Genomic_DNA"/>
</dbReference>
<proteinExistence type="predicted"/>
<accession>A0A5J4RYD4</accession>
<gene>
    <name evidence="1" type="ORF">EZS27_013876</name>
</gene>
<organism evidence="1">
    <name type="scientific">termite gut metagenome</name>
    <dbReference type="NCBI Taxonomy" id="433724"/>
    <lineage>
        <taxon>unclassified sequences</taxon>
        <taxon>metagenomes</taxon>
        <taxon>organismal metagenomes</taxon>
    </lineage>
</organism>
<evidence type="ECO:0008006" key="2">
    <source>
        <dbReference type="Google" id="ProtNLM"/>
    </source>
</evidence>
<comment type="caution">
    <text evidence="1">The sequence shown here is derived from an EMBL/GenBank/DDBJ whole genome shotgun (WGS) entry which is preliminary data.</text>
</comment>
<protein>
    <recommendedName>
        <fullName evidence="2">Polyketide cyclase / dehydrase and lipid transport</fullName>
    </recommendedName>
</protein>
<sequence length="136" mass="15583">MTPFESSVKLIPHNQERVYAKLSDLNNWENMKDKIPQDKVNNFSVDADTLSLQVAPVGNLTLQIIERKPPQCIKFKTLQSPMFFNLWIQIVSVSEESCKIKLTLHADVNRLMKGFIQKPLREGLEKIAGMLAKIPY</sequence>